<dbReference type="PANTHER" id="PTHR35040:SF9">
    <property type="entry name" value="4-LIKE CELL SURFACE PROTEIN, PUTATIVE (AFU_ORTHOLOGUE AFUA_4G14080)-RELATED"/>
    <property type="match status" value="1"/>
</dbReference>
<dbReference type="PANTHER" id="PTHR35040">
    <property type="match status" value="1"/>
</dbReference>
<evidence type="ECO:0000313" key="3">
    <source>
        <dbReference type="Proteomes" id="UP001139168"/>
    </source>
</evidence>
<dbReference type="InterPro" id="IPR021986">
    <property type="entry name" value="Spherulin4"/>
</dbReference>
<dbReference type="EMBL" id="JAJFZQ010000006">
    <property type="protein sequence ID" value="MCC3266354.1"/>
    <property type="molecule type" value="Genomic_DNA"/>
</dbReference>
<sequence length="239" mass="26328">MRKAQTAVPWYVHPAEAPQEWSWLAAQRRKISFAVLNVHDGPGSDDDEYYPAAVAELRPRIQLLGYVRVDYGNRPVADVARDIHSWQRLYGLDGIMLDELPSVPQSLARCAQYAAAARNAGIKFLAANPGRFPTLAHMDLFDVTAVFEGTAGSYAEFAQPAWARDVPPARMWHLVYDCSPGEIAVVRLAAGSHGAGHVFATDRSLPNPWRGTPTAVSEHLVAGHRGARRLAARRDAVRR</sequence>
<evidence type="ECO:0000313" key="1">
    <source>
        <dbReference type="EMBL" id="MCC3266354.1"/>
    </source>
</evidence>
<dbReference type="Proteomes" id="UP001139264">
    <property type="component" value="Unassembled WGS sequence"/>
</dbReference>
<protein>
    <submittedName>
        <fullName evidence="2">Spherulation-specific family 4 protein</fullName>
    </submittedName>
</protein>
<dbReference type="Proteomes" id="UP001139168">
    <property type="component" value="Unassembled WGS sequence"/>
</dbReference>
<dbReference type="AlphaFoldDB" id="A0A9X1M2N5"/>
<comment type="caution">
    <text evidence="2">The sequence shown here is derived from an EMBL/GenBank/DDBJ whole genome shotgun (WGS) entry which is preliminary data.</text>
</comment>
<dbReference type="Pfam" id="PF12138">
    <property type="entry name" value="Spherulin4"/>
    <property type="match status" value="1"/>
</dbReference>
<evidence type="ECO:0000313" key="2">
    <source>
        <dbReference type="EMBL" id="MCC3269866.1"/>
    </source>
</evidence>
<evidence type="ECO:0000313" key="4">
    <source>
        <dbReference type="Proteomes" id="UP001139264"/>
    </source>
</evidence>
<organism evidence="2 4">
    <name type="scientific">Arthrobacter gengyunqii</name>
    <dbReference type="NCBI Taxonomy" id="2886940"/>
    <lineage>
        <taxon>Bacteria</taxon>
        <taxon>Bacillati</taxon>
        <taxon>Actinomycetota</taxon>
        <taxon>Actinomycetes</taxon>
        <taxon>Micrococcales</taxon>
        <taxon>Micrococcaceae</taxon>
        <taxon>Arthrobacter</taxon>
    </lineage>
</organism>
<accession>A0A9X1M2N5</accession>
<dbReference type="RefSeq" id="WP_227891162.1">
    <property type="nucleotide sequence ID" value="NZ_CP095461.1"/>
</dbReference>
<dbReference type="EMBL" id="JAJFZP010000008">
    <property type="protein sequence ID" value="MCC3269866.1"/>
    <property type="molecule type" value="Genomic_DNA"/>
</dbReference>
<reference evidence="2" key="1">
    <citation type="submission" date="2021-10" db="EMBL/GenBank/DDBJ databases">
        <title>Novel species in genus Arthrobacter.</title>
        <authorList>
            <person name="Liu Y."/>
        </authorList>
    </citation>
    <scope>NUCLEOTIDE SEQUENCE</scope>
    <source>
        <strain evidence="1">Zg-Y786</strain>
        <strain evidence="2">Zg-Y809</strain>
    </source>
</reference>
<gene>
    <name evidence="2" type="ORF">LJ751_10895</name>
    <name evidence="1" type="ORF">LJ752_09900</name>
</gene>
<proteinExistence type="predicted"/>
<name>A0A9X1M2N5_9MICC</name>
<keyword evidence="3" id="KW-1185">Reference proteome</keyword>